<dbReference type="PRINTS" id="PR00040">
    <property type="entry name" value="HTHMERR"/>
</dbReference>
<dbReference type="NCBIfam" id="NF047375">
    <property type="entry name" value="HeatShock_HspR"/>
    <property type="match status" value="1"/>
</dbReference>
<reference evidence="4" key="1">
    <citation type="submission" date="2018-05" db="EMBL/GenBank/DDBJ databases">
        <authorList>
            <person name="Lanie J.A."/>
            <person name="Ng W.-L."/>
            <person name="Kazmierczak K.M."/>
            <person name="Andrzejewski T.M."/>
            <person name="Davidsen T.M."/>
            <person name="Wayne K.J."/>
            <person name="Tettelin H."/>
            <person name="Glass J.I."/>
            <person name="Rusch D."/>
            <person name="Podicherti R."/>
            <person name="Tsui H.-C.T."/>
            <person name="Winkler M.E."/>
        </authorList>
    </citation>
    <scope>NUCLEOTIDE SEQUENCE</scope>
</reference>
<feature type="domain" description="HTH merR-type" evidence="3">
    <location>
        <begin position="11"/>
        <end position="80"/>
    </location>
</feature>
<dbReference type="EMBL" id="UINC01006112">
    <property type="protein sequence ID" value="SVA25561.1"/>
    <property type="molecule type" value="Genomic_DNA"/>
</dbReference>
<keyword evidence="1" id="KW-0238">DNA-binding</keyword>
<dbReference type="InterPro" id="IPR009061">
    <property type="entry name" value="DNA-bd_dom_put_sf"/>
</dbReference>
<dbReference type="InterPro" id="IPR000551">
    <property type="entry name" value="MerR-type_HTH_dom"/>
</dbReference>
<dbReference type="PANTHER" id="PTHR30204:SF58">
    <property type="entry name" value="HTH-TYPE TRANSCRIPTIONAL REGULATOR YFMP"/>
    <property type="match status" value="1"/>
</dbReference>
<feature type="coiled-coil region" evidence="2">
    <location>
        <begin position="77"/>
        <end position="104"/>
    </location>
</feature>
<organism evidence="4">
    <name type="scientific">marine metagenome</name>
    <dbReference type="NCBI Taxonomy" id="408172"/>
    <lineage>
        <taxon>unclassified sequences</taxon>
        <taxon>metagenomes</taxon>
        <taxon>ecological metagenomes</taxon>
    </lineage>
</organism>
<evidence type="ECO:0000256" key="1">
    <source>
        <dbReference type="ARBA" id="ARBA00023125"/>
    </source>
</evidence>
<evidence type="ECO:0000256" key="2">
    <source>
        <dbReference type="SAM" id="Coils"/>
    </source>
</evidence>
<keyword evidence="2" id="KW-0175">Coiled coil</keyword>
<dbReference type="Gene3D" id="1.10.1660.10">
    <property type="match status" value="1"/>
</dbReference>
<dbReference type="AlphaFoldDB" id="A0A381UCU5"/>
<dbReference type="GO" id="GO:0003700">
    <property type="term" value="F:DNA-binding transcription factor activity"/>
    <property type="evidence" value="ECO:0007669"/>
    <property type="project" value="InterPro"/>
</dbReference>
<dbReference type="PROSITE" id="PS00552">
    <property type="entry name" value="HTH_MERR_1"/>
    <property type="match status" value="1"/>
</dbReference>
<name>A0A381UCU5_9ZZZZ</name>
<evidence type="ECO:0000259" key="3">
    <source>
        <dbReference type="PROSITE" id="PS50937"/>
    </source>
</evidence>
<dbReference type="Pfam" id="PF13411">
    <property type="entry name" value="MerR_1"/>
    <property type="match status" value="1"/>
</dbReference>
<gene>
    <name evidence="4" type="ORF">METZ01_LOCUS78415</name>
</gene>
<dbReference type="SMART" id="SM00422">
    <property type="entry name" value="HTH_MERR"/>
    <property type="match status" value="1"/>
</dbReference>
<proteinExistence type="predicted"/>
<dbReference type="PANTHER" id="PTHR30204">
    <property type="entry name" value="REDOX-CYCLING DRUG-SENSING TRANSCRIPTIONAL ACTIVATOR SOXR"/>
    <property type="match status" value="1"/>
</dbReference>
<accession>A0A381UCU5</accession>
<protein>
    <recommendedName>
        <fullName evidence="3">HTH merR-type domain-containing protein</fullName>
    </recommendedName>
</protein>
<dbReference type="SUPFAM" id="SSF46955">
    <property type="entry name" value="Putative DNA-binding domain"/>
    <property type="match status" value="1"/>
</dbReference>
<sequence length="108" mass="12661">VFREDHISEPLFVISVAARMVGLHAQTLRYYERAGLLEPSRSIGRQRLYSRRDIERVRRIRELTEDMGLNLTGVEVALKLINQVNRMQKDIEDLKTENDRLKTLLGIR</sequence>
<evidence type="ECO:0000313" key="4">
    <source>
        <dbReference type="EMBL" id="SVA25561.1"/>
    </source>
</evidence>
<dbReference type="InterPro" id="IPR047057">
    <property type="entry name" value="MerR_fam"/>
</dbReference>
<dbReference type="GO" id="GO:0003677">
    <property type="term" value="F:DNA binding"/>
    <property type="evidence" value="ECO:0007669"/>
    <property type="project" value="UniProtKB-KW"/>
</dbReference>
<feature type="non-terminal residue" evidence="4">
    <location>
        <position position="1"/>
    </location>
</feature>
<dbReference type="PROSITE" id="PS50937">
    <property type="entry name" value="HTH_MERR_2"/>
    <property type="match status" value="1"/>
</dbReference>